<evidence type="ECO:0000313" key="6">
    <source>
        <dbReference type="Ensembl" id="ENSATEP00000076142.1"/>
    </source>
</evidence>
<evidence type="ECO:0000256" key="1">
    <source>
        <dbReference type="ARBA" id="ARBA00022614"/>
    </source>
</evidence>
<keyword evidence="7" id="KW-1185">Reference proteome</keyword>
<feature type="domain" description="LRRCT" evidence="5">
    <location>
        <begin position="205"/>
        <end position="265"/>
    </location>
</feature>
<dbReference type="SMART" id="SM00082">
    <property type="entry name" value="LRRCT"/>
    <property type="match status" value="1"/>
</dbReference>
<keyword evidence="2 4" id="KW-0732">Signal</keyword>
<dbReference type="PRINTS" id="PR01217">
    <property type="entry name" value="PRICHEXTENSN"/>
</dbReference>
<dbReference type="InterPro" id="IPR050541">
    <property type="entry name" value="LRR_TM_domain-containing"/>
</dbReference>
<accession>A0AAQ6IQH1</accession>
<dbReference type="Ensembl" id="ENSATET00000079955.1">
    <property type="protein sequence ID" value="ENSATEP00000076142.1"/>
    <property type="gene ID" value="ENSATEG00000032257.1"/>
</dbReference>
<dbReference type="PANTHER" id="PTHR24369:SF157">
    <property type="entry name" value="LRRCT DOMAIN-CONTAINING PROTEIN"/>
    <property type="match status" value="1"/>
</dbReference>
<evidence type="ECO:0000313" key="7">
    <source>
        <dbReference type="Proteomes" id="UP000265040"/>
    </source>
</evidence>
<dbReference type="Proteomes" id="UP000265040">
    <property type="component" value="Chromosome 18"/>
</dbReference>
<keyword evidence="3" id="KW-0677">Repeat</keyword>
<proteinExistence type="predicted"/>
<feature type="chain" id="PRO_5043781351" description="LRRCT domain-containing protein" evidence="4">
    <location>
        <begin position="20"/>
        <end position="474"/>
    </location>
</feature>
<keyword evidence="1" id="KW-0433">Leucine-rich repeat</keyword>
<evidence type="ECO:0000259" key="5">
    <source>
        <dbReference type="SMART" id="SM00082"/>
    </source>
</evidence>
<sequence>MHLFLHLLILLSHVAIVTAVAGCLSDRDKDHRPRENCTEAGFSDIPAGLGVTTRVLLFPRNLFTSLSWSSFQTFTEIYEIDLTGNKVPEVTPGGAPILPSLSVLRLGSNHLKSLSDGSFSACPALTELYLENNAITSLTDHTFSGLSLLEILDLSSNHISVLPKLMLHPLPAIETLYVENNKIKVMPDDWFSKKEEVPYLYLSANPWACNCSLDYLHRYLNDYELNVYVRDGPIISSDIESVVCDSPQYHKGKAVVSLEESDLCSPSTEWALNTYRAVEYEGHGISNTPSYWLTHGVPTEAPNIHISTPRNTFHTTTTTPAITSAARQMSTAVYRKVVTWTWYQTFASLIEWSDHSGGRGDGSLFGSRDIGTHSPFPTVTPSTESPAIMTTTVPTVTPSTESPAIMTTTVPTVTPSTESPPIMTTTVPTVTPSTESPAIMTTTVPTVTPSTESPAIMTTTVPTVTPSTSVTTNP</sequence>
<dbReference type="InterPro" id="IPR001611">
    <property type="entry name" value="Leu-rich_rpt"/>
</dbReference>
<name>A0AAQ6IQH1_ANATE</name>
<evidence type="ECO:0000256" key="3">
    <source>
        <dbReference type="ARBA" id="ARBA00022737"/>
    </source>
</evidence>
<reference evidence="6" key="2">
    <citation type="submission" date="2025-08" db="UniProtKB">
        <authorList>
            <consortium name="Ensembl"/>
        </authorList>
    </citation>
    <scope>IDENTIFICATION</scope>
</reference>
<feature type="signal peptide" evidence="4">
    <location>
        <begin position="1"/>
        <end position="19"/>
    </location>
</feature>
<dbReference type="PROSITE" id="PS51450">
    <property type="entry name" value="LRR"/>
    <property type="match status" value="2"/>
</dbReference>
<evidence type="ECO:0000256" key="4">
    <source>
        <dbReference type="SAM" id="SignalP"/>
    </source>
</evidence>
<reference evidence="6 7" key="1">
    <citation type="submission" date="2021-04" db="EMBL/GenBank/DDBJ databases">
        <authorList>
            <consortium name="Wellcome Sanger Institute Data Sharing"/>
        </authorList>
    </citation>
    <scope>NUCLEOTIDE SEQUENCE [LARGE SCALE GENOMIC DNA]</scope>
</reference>
<dbReference type="SMART" id="SM00364">
    <property type="entry name" value="LRR_BAC"/>
    <property type="match status" value="4"/>
</dbReference>
<organism evidence="6 7">
    <name type="scientific">Anabas testudineus</name>
    <name type="common">Climbing perch</name>
    <name type="synonym">Anthias testudineus</name>
    <dbReference type="NCBI Taxonomy" id="64144"/>
    <lineage>
        <taxon>Eukaryota</taxon>
        <taxon>Metazoa</taxon>
        <taxon>Chordata</taxon>
        <taxon>Craniata</taxon>
        <taxon>Vertebrata</taxon>
        <taxon>Euteleostomi</taxon>
        <taxon>Actinopterygii</taxon>
        <taxon>Neopterygii</taxon>
        <taxon>Teleostei</taxon>
        <taxon>Neoteleostei</taxon>
        <taxon>Acanthomorphata</taxon>
        <taxon>Anabantaria</taxon>
        <taxon>Anabantiformes</taxon>
        <taxon>Anabantoidei</taxon>
        <taxon>Anabantidae</taxon>
        <taxon>Anabas</taxon>
    </lineage>
</organism>
<evidence type="ECO:0000256" key="2">
    <source>
        <dbReference type="ARBA" id="ARBA00022729"/>
    </source>
</evidence>
<dbReference type="SMART" id="SM00369">
    <property type="entry name" value="LRR_TYP"/>
    <property type="match status" value="4"/>
</dbReference>
<gene>
    <name evidence="6" type="primary">IGSF9B</name>
</gene>
<reference evidence="6" key="3">
    <citation type="submission" date="2025-09" db="UniProtKB">
        <authorList>
            <consortium name="Ensembl"/>
        </authorList>
    </citation>
    <scope>IDENTIFICATION</scope>
</reference>
<dbReference type="GeneTree" id="ENSGT00940000164427"/>
<dbReference type="PANTHER" id="PTHR24369">
    <property type="entry name" value="ANTIGEN BSP, PUTATIVE-RELATED"/>
    <property type="match status" value="1"/>
</dbReference>
<protein>
    <recommendedName>
        <fullName evidence="5">LRRCT domain-containing protein</fullName>
    </recommendedName>
</protein>
<dbReference type="AlphaFoldDB" id="A0AAQ6IQH1"/>
<dbReference type="Pfam" id="PF13855">
    <property type="entry name" value="LRR_8"/>
    <property type="match status" value="1"/>
</dbReference>
<dbReference type="Gene3D" id="3.80.10.10">
    <property type="entry name" value="Ribonuclease Inhibitor"/>
    <property type="match status" value="1"/>
</dbReference>
<dbReference type="GO" id="GO:0005886">
    <property type="term" value="C:plasma membrane"/>
    <property type="evidence" value="ECO:0007669"/>
    <property type="project" value="TreeGrafter"/>
</dbReference>
<dbReference type="InterPro" id="IPR000483">
    <property type="entry name" value="Cys-rich_flank_reg_C"/>
</dbReference>
<dbReference type="SUPFAM" id="SSF52058">
    <property type="entry name" value="L domain-like"/>
    <property type="match status" value="1"/>
</dbReference>
<dbReference type="InterPro" id="IPR003591">
    <property type="entry name" value="Leu-rich_rpt_typical-subtyp"/>
</dbReference>
<dbReference type="InterPro" id="IPR032675">
    <property type="entry name" value="LRR_dom_sf"/>
</dbReference>